<dbReference type="Gene3D" id="3.40.309.10">
    <property type="entry name" value="Aldehyde Dehydrogenase, Chain A, domain 2"/>
    <property type="match status" value="1"/>
</dbReference>
<dbReference type="InterPro" id="IPR016163">
    <property type="entry name" value="Ald_DH_C"/>
</dbReference>
<name>A0A4R0RXP9_9APHY</name>
<dbReference type="STRING" id="92696.A0A4R0RXP9"/>
<dbReference type="OrthoDB" id="310895at2759"/>
<dbReference type="PANTHER" id="PTHR42986:SF1">
    <property type="entry name" value="BENZALDEHYDE DEHYDROGENASE YFMT"/>
    <property type="match status" value="1"/>
</dbReference>
<sequence length="493" mass="53006">MIMKDTTAPFTPLLVDGEFRPSLSDKSFEVRNPYTNLVVGHAASASSEDCKDAIETAGKAFATWEHSPFEQRRSILLRAADLLETDRYKEKIINAVRDETATAEHMLQFNTNSPAAALRDAACLVGELKGESFPSQIPGGHVVTQRRAMGVIFAVSPWNAPMLLSVRAVAVPIVCGNTVVFKCSEVTPRTQSIVAEVLFEAGLPRGVLNFLSMDKQDAPSLTSEIIAHPLIRKINFTGSDRVGRLLAAEAAKYLKPCVFELGGKAPVLVLDDADTEQAARAIVSSAVMNSGQICMSTERVIVQRKASDTLIPAIVKHMSAVTAGDYRTSPHIISALFTEQSAASLVGMITEAESEGATVLVGNKQREGAVVKPHVLLNVKPGMRMWDRETFGPVMAIAVADTVDEIVELANASDYTLVAGLWTKDLSTALNVAGRVRSGWTNINGPSVHLEAMRGHCGLGGATGYGHFDIENFTDVRMIVIHPTGPTQYPLVG</sequence>
<dbReference type="PROSITE" id="PS00687">
    <property type="entry name" value="ALDEHYDE_DEHYDR_GLU"/>
    <property type="match status" value="1"/>
</dbReference>
<evidence type="ECO:0000259" key="6">
    <source>
        <dbReference type="Pfam" id="PF00171"/>
    </source>
</evidence>
<dbReference type="EMBL" id="RWJN01000002">
    <property type="protein sequence ID" value="TCD71815.1"/>
    <property type="molecule type" value="Genomic_DNA"/>
</dbReference>
<keyword evidence="3" id="KW-0520">NAD</keyword>
<comment type="caution">
    <text evidence="7">The sequence shown here is derived from an EMBL/GenBank/DDBJ whole genome shotgun (WGS) entry which is preliminary data.</text>
</comment>
<evidence type="ECO:0000256" key="4">
    <source>
        <dbReference type="PROSITE-ProRule" id="PRU10007"/>
    </source>
</evidence>
<dbReference type="InterPro" id="IPR016161">
    <property type="entry name" value="Ald_DH/histidinol_DH"/>
</dbReference>
<dbReference type="SUPFAM" id="SSF53720">
    <property type="entry name" value="ALDH-like"/>
    <property type="match status" value="1"/>
</dbReference>
<dbReference type="AlphaFoldDB" id="A0A4R0RXP9"/>
<gene>
    <name evidence="7" type="ORF">EIP91_003158</name>
</gene>
<evidence type="ECO:0000256" key="5">
    <source>
        <dbReference type="RuleBase" id="RU003345"/>
    </source>
</evidence>
<feature type="active site" evidence="4">
    <location>
        <position position="260"/>
    </location>
</feature>
<proteinExistence type="inferred from homology"/>
<reference evidence="7 8" key="1">
    <citation type="submission" date="2018-11" db="EMBL/GenBank/DDBJ databases">
        <title>Genome assembly of Steccherinum ochraceum LE-BIN_3174, the white-rot fungus of the Steccherinaceae family (The Residual Polyporoid clade, Polyporales, Basidiomycota).</title>
        <authorList>
            <person name="Fedorova T.V."/>
            <person name="Glazunova O.A."/>
            <person name="Landesman E.O."/>
            <person name="Moiseenko K.V."/>
            <person name="Psurtseva N.V."/>
            <person name="Savinova O.S."/>
            <person name="Shakhova N.V."/>
            <person name="Tyazhelova T.V."/>
            <person name="Vasina D.V."/>
        </authorList>
    </citation>
    <scope>NUCLEOTIDE SEQUENCE [LARGE SCALE GENOMIC DNA]</scope>
    <source>
        <strain evidence="7 8">LE-BIN_3174</strain>
    </source>
</reference>
<organism evidence="7 8">
    <name type="scientific">Steccherinum ochraceum</name>
    <dbReference type="NCBI Taxonomy" id="92696"/>
    <lineage>
        <taxon>Eukaryota</taxon>
        <taxon>Fungi</taxon>
        <taxon>Dikarya</taxon>
        <taxon>Basidiomycota</taxon>
        <taxon>Agaricomycotina</taxon>
        <taxon>Agaricomycetes</taxon>
        <taxon>Polyporales</taxon>
        <taxon>Steccherinaceae</taxon>
        <taxon>Steccherinum</taxon>
    </lineage>
</organism>
<keyword evidence="8" id="KW-1185">Reference proteome</keyword>
<evidence type="ECO:0000256" key="2">
    <source>
        <dbReference type="ARBA" id="ARBA00023002"/>
    </source>
</evidence>
<accession>A0A4R0RXP9</accession>
<protein>
    <recommendedName>
        <fullName evidence="6">Aldehyde dehydrogenase domain-containing protein</fullName>
    </recommendedName>
</protein>
<dbReference type="GO" id="GO:0016620">
    <property type="term" value="F:oxidoreductase activity, acting on the aldehyde or oxo group of donors, NAD or NADP as acceptor"/>
    <property type="evidence" value="ECO:0007669"/>
    <property type="project" value="InterPro"/>
</dbReference>
<dbReference type="Pfam" id="PF00171">
    <property type="entry name" value="Aldedh"/>
    <property type="match status" value="1"/>
</dbReference>
<dbReference type="InterPro" id="IPR029510">
    <property type="entry name" value="Ald_DH_CS_GLU"/>
</dbReference>
<evidence type="ECO:0000256" key="1">
    <source>
        <dbReference type="ARBA" id="ARBA00009986"/>
    </source>
</evidence>
<dbReference type="InterPro" id="IPR015590">
    <property type="entry name" value="Aldehyde_DH_dom"/>
</dbReference>
<keyword evidence="2 5" id="KW-0560">Oxidoreductase</keyword>
<dbReference type="Gene3D" id="3.40.605.10">
    <property type="entry name" value="Aldehyde Dehydrogenase, Chain A, domain 1"/>
    <property type="match status" value="1"/>
</dbReference>
<evidence type="ECO:0000256" key="3">
    <source>
        <dbReference type="ARBA" id="ARBA00023027"/>
    </source>
</evidence>
<evidence type="ECO:0000313" key="8">
    <source>
        <dbReference type="Proteomes" id="UP000292702"/>
    </source>
</evidence>
<comment type="similarity">
    <text evidence="1 5">Belongs to the aldehyde dehydrogenase family.</text>
</comment>
<feature type="domain" description="Aldehyde dehydrogenase" evidence="6">
    <location>
        <begin position="24"/>
        <end position="470"/>
    </location>
</feature>
<evidence type="ECO:0000313" key="7">
    <source>
        <dbReference type="EMBL" id="TCD71815.1"/>
    </source>
</evidence>
<dbReference type="InterPro" id="IPR016162">
    <property type="entry name" value="Ald_DH_N"/>
</dbReference>
<dbReference type="Proteomes" id="UP000292702">
    <property type="component" value="Unassembled WGS sequence"/>
</dbReference>
<dbReference type="PANTHER" id="PTHR42986">
    <property type="entry name" value="BENZALDEHYDE DEHYDROGENASE YFMT"/>
    <property type="match status" value="1"/>
</dbReference>